<dbReference type="InterPro" id="IPR003817">
    <property type="entry name" value="PS_Dcarbxylase"/>
</dbReference>
<evidence type="ECO:0000256" key="2">
    <source>
        <dbReference type="ARBA" id="ARBA00023239"/>
    </source>
</evidence>
<organism evidence="4 5">
    <name type="scientific">Skeletonema marinoi</name>
    <dbReference type="NCBI Taxonomy" id="267567"/>
    <lineage>
        <taxon>Eukaryota</taxon>
        <taxon>Sar</taxon>
        <taxon>Stramenopiles</taxon>
        <taxon>Ochrophyta</taxon>
        <taxon>Bacillariophyta</taxon>
        <taxon>Coscinodiscophyceae</taxon>
        <taxon>Thalassiosirophycidae</taxon>
        <taxon>Thalassiosirales</taxon>
        <taxon>Skeletonemataceae</taxon>
        <taxon>Skeletonema</taxon>
        <taxon>Skeletonema marinoi-dohrnii complex</taxon>
    </lineage>
</organism>
<proteinExistence type="predicted"/>
<keyword evidence="1" id="KW-0210">Decarboxylase</keyword>
<comment type="caution">
    <text evidence="4">The sequence shown here is derived from an EMBL/GenBank/DDBJ whole genome shotgun (WGS) entry which is preliminary data.</text>
</comment>
<evidence type="ECO:0000256" key="3">
    <source>
        <dbReference type="SAM" id="SignalP"/>
    </source>
</evidence>
<dbReference type="GO" id="GO:0005739">
    <property type="term" value="C:mitochondrion"/>
    <property type="evidence" value="ECO:0007669"/>
    <property type="project" value="TreeGrafter"/>
</dbReference>
<accession>A0AAD8Y282</accession>
<sequence length="350" mass="38932">MPNFFAIGDLLASILLAILPRRISDRIKQNTSPLSVYVLRESMKLKCDKPRMTKFEGVFATLLFDLALFGTSNPVINGIIYLFTTIQNSWDTPFKNEAEAEHSITEFCHRLDIQHEPWIWEKAPSKYASLNDFFSRTYTDDHFPRLGAGMVIAPACCTMQIYNNEETMKSVLIKGCEYDIDRIGLPKEDLKSYANHQVILGYLSPSDYHRIHSPITGRCTHCKLEGGASLSASVKFFGGKFNILNENKRLVIVLETNEGLRVALVIVGGVGVNTITFEKSILGKEVQKGQELSAFRAGGSAFAMFSTKPLSMVKELIEVADRARGDHVEVQVGETLAGTPKAPLHAIVDK</sequence>
<dbReference type="GO" id="GO:0006646">
    <property type="term" value="P:phosphatidylethanolamine biosynthetic process"/>
    <property type="evidence" value="ECO:0007669"/>
    <property type="project" value="TreeGrafter"/>
</dbReference>
<dbReference type="PANTHER" id="PTHR10067">
    <property type="entry name" value="PHOSPHATIDYLSERINE DECARBOXYLASE"/>
    <property type="match status" value="1"/>
</dbReference>
<evidence type="ECO:0000313" key="5">
    <source>
        <dbReference type="Proteomes" id="UP001224775"/>
    </source>
</evidence>
<name>A0AAD8Y282_9STRA</name>
<reference evidence="4" key="1">
    <citation type="submission" date="2023-06" db="EMBL/GenBank/DDBJ databases">
        <title>Survivors Of The Sea: Transcriptome response of Skeletonema marinoi to long-term dormancy.</title>
        <authorList>
            <person name="Pinder M.I.M."/>
            <person name="Kourtchenko O."/>
            <person name="Robertson E.K."/>
            <person name="Larsson T."/>
            <person name="Maumus F."/>
            <person name="Osuna-Cruz C.M."/>
            <person name="Vancaester E."/>
            <person name="Stenow R."/>
            <person name="Vandepoele K."/>
            <person name="Ploug H."/>
            <person name="Bruchert V."/>
            <person name="Godhe A."/>
            <person name="Topel M."/>
        </authorList>
    </citation>
    <scope>NUCLEOTIDE SEQUENCE</scope>
    <source>
        <strain evidence="4">R05AC</strain>
    </source>
</reference>
<dbReference type="EMBL" id="JATAAI010000021">
    <property type="protein sequence ID" value="KAK1738276.1"/>
    <property type="molecule type" value="Genomic_DNA"/>
</dbReference>
<keyword evidence="3" id="KW-0732">Signal</keyword>
<dbReference type="EC" id="4.1.1.65" evidence="4"/>
<dbReference type="PANTHER" id="PTHR10067:SF6">
    <property type="entry name" value="PHOSPHATIDYLSERINE DECARBOXYLASE PROENZYME, MITOCHONDRIAL"/>
    <property type="match status" value="1"/>
</dbReference>
<dbReference type="AlphaFoldDB" id="A0AAD8Y282"/>
<evidence type="ECO:0000256" key="1">
    <source>
        <dbReference type="ARBA" id="ARBA00022793"/>
    </source>
</evidence>
<feature type="chain" id="PRO_5041955907" evidence="3">
    <location>
        <begin position="25"/>
        <end position="350"/>
    </location>
</feature>
<protein>
    <submittedName>
        <fullName evidence="4">Phosphatidylserine decarboxylase proenzyme</fullName>
        <ecNumber evidence="4">4.1.1.65</ecNumber>
    </submittedName>
</protein>
<dbReference type="Pfam" id="PF02666">
    <property type="entry name" value="PS_Dcarbxylase"/>
    <property type="match status" value="1"/>
</dbReference>
<feature type="signal peptide" evidence="3">
    <location>
        <begin position="1"/>
        <end position="24"/>
    </location>
</feature>
<dbReference type="GO" id="GO:0004609">
    <property type="term" value="F:phosphatidylserine decarboxylase activity"/>
    <property type="evidence" value="ECO:0007669"/>
    <property type="project" value="UniProtKB-EC"/>
</dbReference>
<evidence type="ECO:0000313" key="4">
    <source>
        <dbReference type="EMBL" id="KAK1738276.1"/>
    </source>
</evidence>
<keyword evidence="2 4" id="KW-0456">Lyase</keyword>
<gene>
    <name evidence="4" type="ORF">QTG54_010945</name>
</gene>
<keyword evidence="5" id="KW-1185">Reference proteome</keyword>
<dbReference type="Proteomes" id="UP001224775">
    <property type="component" value="Unassembled WGS sequence"/>
</dbReference>